<evidence type="ECO:0000256" key="3">
    <source>
        <dbReference type="ARBA" id="ARBA00022553"/>
    </source>
</evidence>
<dbReference type="PANTHER" id="PTHR43711:SF1">
    <property type="entry name" value="HISTIDINE KINASE 1"/>
    <property type="match status" value="1"/>
</dbReference>
<dbReference type="Proteomes" id="UP000554004">
    <property type="component" value="Unassembled WGS sequence"/>
</dbReference>
<accession>A0A847EUD3</accession>
<dbReference type="InterPro" id="IPR003594">
    <property type="entry name" value="HATPase_dom"/>
</dbReference>
<feature type="coiled-coil region" evidence="7">
    <location>
        <begin position="407"/>
        <end position="438"/>
    </location>
</feature>
<evidence type="ECO:0000256" key="7">
    <source>
        <dbReference type="SAM" id="Coils"/>
    </source>
</evidence>
<protein>
    <recommendedName>
        <fullName evidence="2">histidine kinase</fullName>
        <ecNumber evidence="2">2.7.13.3</ecNumber>
    </recommendedName>
</protein>
<feature type="transmembrane region" description="Helical" evidence="8">
    <location>
        <begin position="132"/>
        <end position="152"/>
    </location>
</feature>
<dbReference type="SUPFAM" id="SSF47384">
    <property type="entry name" value="Homodimeric domain of signal transducing histidine kinase"/>
    <property type="match status" value="1"/>
</dbReference>
<organism evidence="10 11">
    <name type="scientific">Candidatus Dojkabacteria bacterium</name>
    <dbReference type="NCBI Taxonomy" id="2099670"/>
    <lineage>
        <taxon>Bacteria</taxon>
        <taxon>Candidatus Dojkabacteria</taxon>
    </lineage>
</organism>
<keyword evidence="7" id="KW-0175">Coiled coil</keyword>
<evidence type="ECO:0000256" key="4">
    <source>
        <dbReference type="ARBA" id="ARBA00022679"/>
    </source>
</evidence>
<dbReference type="Gene3D" id="1.10.287.130">
    <property type="match status" value="1"/>
</dbReference>
<feature type="transmembrane region" description="Helical" evidence="8">
    <location>
        <begin position="27"/>
        <end position="49"/>
    </location>
</feature>
<comment type="catalytic activity">
    <reaction evidence="1">
        <text>ATP + protein L-histidine = ADP + protein N-phospho-L-histidine.</text>
        <dbReference type="EC" id="2.7.13.3"/>
    </reaction>
</comment>
<feature type="domain" description="Histidine kinase" evidence="9">
    <location>
        <begin position="441"/>
        <end position="660"/>
    </location>
</feature>
<dbReference type="AlphaFoldDB" id="A0A847EUD3"/>
<dbReference type="Gene3D" id="3.30.565.10">
    <property type="entry name" value="Histidine kinase-like ATPase, C-terminal domain"/>
    <property type="match status" value="1"/>
</dbReference>
<dbReference type="InterPro" id="IPR036097">
    <property type="entry name" value="HisK_dim/P_sf"/>
</dbReference>
<dbReference type="InterPro" id="IPR050736">
    <property type="entry name" value="Sensor_HK_Regulatory"/>
</dbReference>
<dbReference type="EMBL" id="JAAZAL010000053">
    <property type="protein sequence ID" value="NLE30934.1"/>
    <property type="molecule type" value="Genomic_DNA"/>
</dbReference>
<dbReference type="FunFam" id="3.30.565.10:FF:000006">
    <property type="entry name" value="Sensor histidine kinase WalK"/>
    <property type="match status" value="1"/>
</dbReference>
<feature type="transmembrane region" description="Helical" evidence="8">
    <location>
        <begin position="104"/>
        <end position="126"/>
    </location>
</feature>
<comment type="caution">
    <text evidence="10">The sequence shown here is derived from an EMBL/GenBank/DDBJ whole genome shotgun (WGS) entry which is preliminary data.</text>
</comment>
<keyword evidence="6" id="KW-0902">Two-component regulatory system</keyword>
<feature type="transmembrane region" description="Helical" evidence="8">
    <location>
        <begin position="199"/>
        <end position="218"/>
    </location>
</feature>
<keyword evidence="8" id="KW-0472">Membrane</keyword>
<dbReference type="InterPro" id="IPR003661">
    <property type="entry name" value="HisK_dim/P_dom"/>
</dbReference>
<evidence type="ECO:0000256" key="1">
    <source>
        <dbReference type="ARBA" id="ARBA00000085"/>
    </source>
</evidence>
<dbReference type="PRINTS" id="PR00344">
    <property type="entry name" value="BCTRLSENSOR"/>
</dbReference>
<keyword evidence="3" id="KW-0597">Phosphoprotein</keyword>
<gene>
    <name evidence="10" type="ORF">GX618_01500</name>
</gene>
<keyword evidence="5" id="KW-0418">Kinase</keyword>
<dbReference type="CDD" id="cd00082">
    <property type="entry name" value="HisKA"/>
    <property type="match status" value="1"/>
</dbReference>
<dbReference type="Pfam" id="PF00512">
    <property type="entry name" value="HisKA"/>
    <property type="match status" value="1"/>
</dbReference>
<dbReference type="InterPro" id="IPR036890">
    <property type="entry name" value="HATPase_C_sf"/>
</dbReference>
<sequence>MAYCMTFGLILFAKVYPVKLENKFNRFSIFIGIYMLVMTGVVWFTDLVVVSTSTVQGSFTTLAEMGPLYLLYGLPEFITAIYVVGYYFKQARISTGIEKKQIQHYVVGGIIMLIPVFVFDFIFPLIFKNSAFYKYSTIGNFVWTLIVGYSVLRTRFLDIKVVIGSVLGALFKSTFVTILLVIVTFVIQPLLSIDLSWAGILKLLMLSIIIALFLGIVFKKIETFLQEKYVYSNYNPIKSLRILTNQNAKTLDVDIILTNLLQLISNSLGSNFVIALIFDGEGNVIKNLGEGNKNIKLEDIVQTLSVWRKLNSNRILVYSELKNDKRAGKQIIDQKRETILSFMQKNQIEIIFSLKEYEKFDGAVLIGQNKNRSVYTIGDVDFLDSIVQNTHISLVRAFLYLELQTFNDTLQQKVNEQTQELQIKVKQLEEARRKENDMIDIMGHELRTPATVVKLNIELLKKYIDSNPEEFKKYIDRIGNAVDTEIGLINTLLTSAKLEGNKVEIKHNKVDVKEEIEMSIHGHEKEVREGVSISKDIEQNLPFAYADKIRVAEVLNNLISNAIKYTDKGNISVIAHTQGDYIVVSIKDTGKGISQEDMKQLGEKFYRVDNYLESEIVRPGGTGLGLYVTFGLVKLMGGKIEVESTQGVGSKFTFTLPKYTGQQVETLGTLNRFEKLGLKR</sequence>
<feature type="transmembrane region" description="Helical" evidence="8">
    <location>
        <begin position="69"/>
        <end position="88"/>
    </location>
</feature>
<name>A0A847EUD3_9BACT</name>
<feature type="transmembrane region" description="Helical" evidence="8">
    <location>
        <begin position="161"/>
        <end position="187"/>
    </location>
</feature>
<proteinExistence type="predicted"/>
<dbReference type="SMART" id="SM00388">
    <property type="entry name" value="HisKA"/>
    <property type="match status" value="1"/>
</dbReference>
<keyword evidence="4" id="KW-0808">Transferase</keyword>
<dbReference type="SMART" id="SM00387">
    <property type="entry name" value="HATPase_c"/>
    <property type="match status" value="1"/>
</dbReference>
<evidence type="ECO:0000313" key="11">
    <source>
        <dbReference type="Proteomes" id="UP000554004"/>
    </source>
</evidence>
<evidence type="ECO:0000256" key="2">
    <source>
        <dbReference type="ARBA" id="ARBA00012438"/>
    </source>
</evidence>
<evidence type="ECO:0000256" key="6">
    <source>
        <dbReference type="ARBA" id="ARBA00023012"/>
    </source>
</evidence>
<dbReference type="InterPro" id="IPR004358">
    <property type="entry name" value="Sig_transdc_His_kin-like_C"/>
</dbReference>
<dbReference type="SUPFAM" id="SSF55874">
    <property type="entry name" value="ATPase domain of HSP90 chaperone/DNA topoisomerase II/histidine kinase"/>
    <property type="match status" value="1"/>
</dbReference>
<dbReference type="EC" id="2.7.13.3" evidence="2"/>
<evidence type="ECO:0000313" key="10">
    <source>
        <dbReference type="EMBL" id="NLE30934.1"/>
    </source>
</evidence>
<evidence type="ECO:0000256" key="5">
    <source>
        <dbReference type="ARBA" id="ARBA00022777"/>
    </source>
</evidence>
<dbReference type="PANTHER" id="PTHR43711">
    <property type="entry name" value="TWO-COMPONENT HISTIDINE KINASE"/>
    <property type="match status" value="1"/>
</dbReference>
<dbReference type="GO" id="GO:0000155">
    <property type="term" value="F:phosphorelay sensor kinase activity"/>
    <property type="evidence" value="ECO:0007669"/>
    <property type="project" value="InterPro"/>
</dbReference>
<keyword evidence="8" id="KW-0812">Transmembrane</keyword>
<keyword evidence="8" id="KW-1133">Transmembrane helix</keyword>
<reference evidence="10 11" key="1">
    <citation type="journal article" date="2020" name="Biotechnol. Biofuels">
        <title>New insights from the biogas microbiome by comprehensive genome-resolved metagenomics of nearly 1600 species originating from multiple anaerobic digesters.</title>
        <authorList>
            <person name="Campanaro S."/>
            <person name="Treu L."/>
            <person name="Rodriguez-R L.M."/>
            <person name="Kovalovszki A."/>
            <person name="Ziels R.M."/>
            <person name="Maus I."/>
            <person name="Zhu X."/>
            <person name="Kougias P.G."/>
            <person name="Basile A."/>
            <person name="Luo G."/>
            <person name="Schluter A."/>
            <person name="Konstantinidis K.T."/>
            <person name="Angelidaki I."/>
        </authorList>
    </citation>
    <scope>NUCLEOTIDE SEQUENCE [LARGE SCALE GENOMIC DNA]</scope>
    <source>
        <strain evidence="10">AS06rmzACSIP_421</strain>
    </source>
</reference>
<evidence type="ECO:0000259" key="9">
    <source>
        <dbReference type="PROSITE" id="PS50109"/>
    </source>
</evidence>
<dbReference type="PROSITE" id="PS50109">
    <property type="entry name" value="HIS_KIN"/>
    <property type="match status" value="1"/>
</dbReference>
<evidence type="ECO:0000256" key="8">
    <source>
        <dbReference type="SAM" id="Phobius"/>
    </source>
</evidence>
<dbReference type="InterPro" id="IPR005467">
    <property type="entry name" value="His_kinase_dom"/>
</dbReference>
<dbReference type="Pfam" id="PF02518">
    <property type="entry name" value="HATPase_c"/>
    <property type="match status" value="1"/>
</dbReference>